<evidence type="ECO:0000256" key="1">
    <source>
        <dbReference type="ARBA" id="ARBA00004329"/>
    </source>
</evidence>
<feature type="domain" description="Atg29 N-terminal" evidence="8">
    <location>
        <begin position="20"/>
        <end position="65"/>
    </location>
</feature>
<feature type="compositionally biased region" description="Gly residues" evidence="7">
    <location>
        <begin position="462"/>
        <end position="471"/>
    </location>
</feature>
<dbReference type="InterPro" id="IPR039362">
    <property type="entry name" value="ATG29_sf"/>
</dbReference>
<dbReference type="GO" id="GO:0015031">
    <property type="term" value="P:protein transport"/>
    <property type="evidence" value="ECO:0007669"/>
    <property type="project" value="UniProtKB-KW"/>
</dbReference>
<feature type="region of interest" description="Disordered" evidence="7">
    <location>
        <begin position="388"/>
        <end position="478"/>
    </location>
</feature>
<dbReference type="KEGG" id="nte:NEUTE1DRAFT125385"/>
<feature type="compositionally biased region" description="Low complexity" evidence="7">
    <location>
        <begin position="330"/>
        <end position="350"/>
    </location>
</feature>
<organism evidence="9 10">
    <name type="scientific">Neurospora tetrasperma (strain FGSC 2508 / ATCC MYA-4615 / P0657)</name>
    <dbReference type="NCBI Taxonomy" id="510951"/>
    <lineage>
        <taxon>Eukaryota</taxon>
        <taxon>Fungi</taxon>
        <taxon>Dikarya</taxon>
        <taxon>Ascomycota</taxon>
        <taxon>Pezizomycotina</taxon>
        <taxon>Sordariomycetes</taxon>
        <taxon>Sordariomycetidae</taxon>
        <taxon>Sordariales</taxon>
        <taxon>Sordariaceae</taxon>
        <taxon>Neurospora</taxon>
    </lineage>
</organism>
<dbReference type="AlphaFoldDB" id="F8N3C0"/>
<keyword evidence="6" id="KW-0072">Autophagy</keyword>
<dbReference type="GeneID" id="20824781"/>
<dbReference type="VEuPathDB" id="FungiDB:NEUTE1DRAFT_125385"/>
<dbReference type="InterPro" id="IPR040666">
    <property type="entry name" value="Atg29_N"/>
</dbReference>
<feature type="region of interest" description="Disordered" evidence="7">
    <location>
        <begin position="135"/>
        <end position="160"/>
    </location>
</feature>
<dbReference type="InterPro" id="IPR039113">
    <property type="entry name" value="ATG29"/>
</dbReference>
<keyword evidence="5" id="KW-0653">Protein transport</keyword>
<feature type="compositionally biased region" description="Basic and acidic residues" evidence="7">
    <location>
        <begin position="264"/>
        <end position="275"/>
    </location>
</feature>
<evidence type="ECO:0000256" key="6">
    <source>
        <dbReference type="ARBA" id="ARBA00023006"/>
    </source>
</evidence>
<feature type="region of interest" description="Disordered" evidence="7">
    <location>
        <begin position="182"/>
        <end position="374"/>
    </location>
</feature>
<gene>
    <name evidence="9" type="ORF">NEUTE1DRAFT_125385</name>
</gene>
<dbReference type="PANTHER" id="PTHR40012">
    <property type="entry name" value="AUTOPHAGY-RELATED PROTEIN 29"/>
    <property type="match status" value="1"/>
</dbReference>
<evidence type="ECO:0000256" key="7">
    <source>
        <dbReference type="SAM" id="MobiDB-lite"/>
    </source>
</evidence>
<evidence type="ECO:0000313" key="9">
    <source>
        <dbReference type="EMBL" id="EGO51727.1"/>
    </source>
</evidence>
<dbReference type="GO" id="GO:0000407">
    <property type="term" value="C:phagophore assembly site"/>
    <property type="evidence" value="ECO:0007669"/>
    <property type="project" value="UniProtKB-SubCell"/>
</dbReference>
<evidence type="ECO:0000256" key="4">
    <source>
        <dbReference type="ARBA" id="ARBA00022448"/>
    </source>
</evidence>
<dbReference type="GO" id="GO:0000045">
    <property type="term" value="P:autophagosome assembly"/>
    <property type="evidence" value="ECO:0007669"/>
    <property type="project" value="InterPro"/>
</dbReference>
<comment type="subcellular location">
    <subcellularLocation>
        <location evidence="1">Preautophagosomal structure</location>
    </subcellularLocation>
</comment>
<comment type="similarity">
    <text evidence="2">Belongs to the ATG29 family.</text>
</comment>
<feature type="compositionally biased region" description="Low complexity" evidence="7">
    <location>
        <begin position="401"/>
        <end position="417"/>
    </location>
</feature>
<feature type="compositionally biased region" description="Polar residues" evidence="7">
    <location>
        <begin position="418"/>
        <end position="427"/>
    </location>
</feature>
<evidence type="ECO:0000256" key="2">
    <source>
        <dbReference type="ARBA" id="ARBA00010082"/>
    </source>
</evidence>
<dbReference type="Proteomes" id="UP000008065">
    <property type="component" value="Unassembled WGS sequence"/>
</dbReference>
<reference evidence="10" key="1">
    <citation type="journal article" date="2011" name="Genetics">
        <title>Massive changes in genome architecture accompany the transition to self-fertility in the filamentous fungus Neurospora tetrasperma.</title>
        <authorList>
            <person name="Ellison C.E."/>
            <person name="Stajich J.E."/>
            <person name="Jacobson D.J."/>
            <person name="Natvig D.O."/>
            <person name="Lapidus A."/>
            <person name="Foster B."/>
            <person name="Aerts A."/>
            <person name="Riley R."/>
            <person name="Lindquist E.A."/>
            <person name="Grigoriev I.V."/>
            <person name="Taylor J.W."/>
        </authorList>
    </citation>
    <scope>NUCLEOTIDE SEQUENCE [LARGE SCALE GENOMIC DNA]</scope>
    <source>
        <strain evidence="10">FGSC 2508 / P0657</strain>
    </source>
</reference>
<evidence type="ECO:0000256" key="5">
    <source>
        <dbReference type="ARBA" id="ARBA00022927"/>
    </source>
</evidence>
<evidence type="ECO:0000256" key="3">
    <source>
        <dbReference type="ARBA" id="ARBA00013784"/>
    </source>
</evidence>
<dbReference type="OrthoDB" id="4585351at2759"/>
<keyword evidence="10" id="KW-1185">Reference proteome</keyword>
<feature type="compositionally biased region" description="Low complexity" evidence="7">
    <location>
        <begin position="428"/>
        <end position="447"/>
    </location>
</feature>
<accession>F8N3C0</accession>
<feature type="compositionally biased region" description="Low complexity" evidence="7">
    <location>
        <begin position="139"/>
        <end position="154"/>
    </location>
</feature>
<proteinExistence type="inferred from homology"/>
<dbReference type="EMBL" id="GL891382">
    <property type="protein sequence ID" value="EGO51727.1"/>
    <property type="molecule type" value="Genomic_DNA"/>
</dbReference>
<evidence type="ECO:0000313" key="10">
    <source>
        <dbReference type="Proteomes" id="UP000008065"/>
    </source>
</evidence>
<keyword evidence="4" id="KW-0813">Transport</keyword>
<dbReference type="Pfam" id="PF18388">
    <property type="entry name" value="ATG29_N"/>
    <property type="match status" value="1"/>
</dbReference>
<sequence>MSLRERPGSSSNQDRREPRYHVYVRLPFNRGDFVDPPPVSWDDRKSEALWTIISGVSQTEIDCKSKSSHNAGFMLITLISRARAVSLPRPWRCASASSIDTVRCYRAVQFDVTVEFLLQMVSYLTERHTAQLRAQMRKAASGRGSAAPSPIPGGEPVGYAEGLRRAGSVGGRTSALSMRKEALAPKDDVNTPGIPTAKTSSNPLRPAISRNSSQTTLIPGQNPSLAAAPPTTSNNKIASRLSDPQRRRVSLLSINTKDASSGDAIHETDDNRSYRPPESPSPVASTSPSSDDSDYAEQMQSRYIRRPPRFQSAGQSKASDDDDDELAFLPPTRTRQHQPQQQQHQHQPKFQQRHNSENNSSNPTGSTSTSDGSGALDLYATVTKLPLNYRDHQPSPRNRIGSSGSQNQQQQVGHGHSLSSTKNHPQLSTIQSQTSDSSTSSAAIIPSNPRRLASGELRLGTSGAGGTGGPGARLPGPLSPRRIDMLSREGSEGAPSMGSSFSDLDDASVTQSALEEALASRMQDGTIGSRMSMIGHTIRSKYLPSKGNRP</sequence>
<feature type="compositionally biased region" description="Low complexity" evidence="7">
    <location>
        <begin position="281"/>
        <end position="290"/>
    </location>
</feature>
<feature type="compositionally biased region" description="Low complexity" evidence="7">
    <location>
        <begin position="357"/>
        <end position="374"/>
    </location>
</feature>
<protein>
    <recommendedName>
        <fullName evidence="3">Autophagy-related protein 29</fullName>
    </recommendedName>
</protein>
<dbReference type="RefSeq" id="XP_009855370.1">
    <property type="nucleotide sequence ID" value="XM_009857068.1"/>
</dbReference>
<dbReference type="Gene3D" id="1.10.10.2570">
    <property type="match status" value="1"/>
</dbReference>
<dbReference type="HOGENOM" id="CLU_027589_1_0_1"/>
<dbReference type="PANTHER" id="PTHR40012:SF1">
    <property type="entry name" value="AUTOPHAGY-RELATED PROTEIN 29"/>
    <property type="match status" value="1"/>
</dbReference>
<feature type="compositionally biased region" description="Polar residues" evidence="7">
    <location>
        <begin position="197"/>
        <end position="237"/>
    </location>
</feature>
<evidence type="ECO:0000259" key="8">
    <source>
        <dbReference type="Pfam" id="PF18388"/>
    </source>
</evidence>
<name>F8N3C0_NEUT8</name>